<dbReference type="Pfam" id="PF07536">
    <property type="entry name" value="HWE_HK"/>
    <property type="match status" value="1"/>
</dbReference>
<dbReference type="SMART" id="SM00091">
    <property type="entry name" value="PAS"/>
    <property type="match status" value="1"/>
</dbReference>
<dbReference type="GO" id="GO:0007165">
    <property type="term" value="P:signal transduction"/>
    <property type="evidence" value="ECO:0007669"/>
    <property type="project" value="InterPro"/>
</dbReference>
<keyword evidence="16" id="KW-0843">Virulence</keyword>
<evidence type="ECO:0000256" key="1">
    <source>
        <dbReference type="ARBA" id="ARBA00000085"/>
    </source>
</evidence>
<name>A0AAU7JGK7_9HYPH</name>
<reference evidence="22" key="1">
    <citation type="submission" date="2024-05" db="EMBL/GenBank/DDBJ databases">
        <authorList>
            <person name="Kim S."/>
            <person name="Heo J."/>
            <person name="Choi H."/>
            <person name="Choi Y."/>
            <person name="Kwon S.-W."/>
            <person name="Kim Y."/>
        </authorList>
    </citation>
    <scope>NUCLEOTIDE SEQUENCE</scope>
    <source>
        <strain evidence="22">KACC 23698</strain>
    </source>
</reference>
<dbReference type="InterPro" id="IPR011102">
    <property type="entry name" value="Sig_transdc_His_kinase_HWE"/>
</dbReference>
<gene>
    <name evidence="22" type="ORF">ABEG18_01610</name>
</gene>
<evidence type="ECO:0000256" key="10">
    <source>
        <dbReference type="ARBA" id="ARBA00022679"/>
    </source>
</evidence>
<dbReference type="Pfam" id="PF13426">
    <property type="entry name" value="PAS_9"/>
    <property type="match status" value="1"/>
</dbReference>
<evidence type="ECO:0000313" key="22">
    <source>
        <dbReference type="EMBL" id="XBO39511.1"/>
    </source>
</evidence>
<evidence type="ECO:0000256" key="15">
    <source>
        <dbReference type="ARBA" id="ARBA00022991"/>
    </source>
</evidence>
<feature type="domain" description="PAS" evidence="19">
    <location>
        <begin position="370"/>
        <end position="440"/>
    </location>
</feature>
<dbReference type="EMBL" id="CP157484">
    <property type="protein sequence ID" value="XBO39511.1"/>
    <property type="molecule type" value="Genomic_DNA"/>
</dbReference>
<dbReference type="RefSeq" id="WP_406856356.1">
    <property type="nucleotide sequence ID" value="NZ_CP157484.1"/>
</dbReference>
<evidence type="ECO:0000256" key="5">
    <source>
        <dbReference type="ARBA" id="ARBA00022543"/>
    </source>
</evidence>
<keyword evidence="11" id="KW-0677">Repeat</keyword>
<dbReference type="CDD" id="cd00130">
    <property type="entry name" value="PAS"/>
    <property type="match status" value="1"/>
</dbReference>
<dbReference type="NCBIfam" id="TIGR00229">
    <property type="entry name" value="sensory_box"/>
    <property type="match status" value="1"/>
</dbReference>
<evidence type="ECO:0000256" key="17">
    <source>
        <dbReference type="ARBA" id="ARBA00023170"/>
    </source>
</evidence>
<organism evidence="22">
    <name type="scientific">Alsobacter sp. KACC 23698</name>
    <dbReference type="NCBI Taxonomy" id="3149229"/>
    <lineage>
        <taxon>Bacteria</taxon>
        <taxon>Pseudomonadati</taxon>
        <taxon>Pseudomonadota</taxon>
        <taxon>Alphaproteobacteria</taxon>
        <taxon>Hyphomicrobiales</taxon>
        <taxon>Alsobacteraceae</taxon>
        <taxon>Alsobacter</taxon>
    </lineage>
</organism>
<dbReference type="EC" id="2.7.13.3" evidence="3"/>
<evidence type="ECO:0000256" key="11">
    <source>
        <dbReference type="ARBA" id="ARBA00022737"/>
    </source>
</evidence>
<dbReference type="InterPro" id="IPR001610">
    <property type="entry name" value="PAC"/>
</dbReference>
<dbReference type="GO" id="GO:0016020">
    <property type="term" value="C:membrane"/>
    <property type="evidence" value="ECO:0007669"/>
    <property type="project" value="UniProtKB-SubCell"/>
</dbReference>
<keyword evidence="17" id="KW-0675">Receptor</keyword>
<evidence type="ECO:0000256" key="2">
    <source>
        <dbReference type="ARBA" id="ARBA00004370"/>
    </source>
</evidence>
<keyword evidence="14" id="KW-0067">ATP-binding</keyword>
<evidence type="ECO:0000256" key="14">
    <source>
        <dbReference type="ARBA" id="ARBA00022840"/>
    </source>
</evidence>
<evidence type="ECO:0000256" key="12">
    <source>
        <dbReference type="ARBA" id="ARBA00022741"/>
    </source>
</evidence>
<feature type="domain" description="HAMP" evidence="21">
    <location>
        <begin position="306"/>
        <end position="358"/>
    </location>
</feature>
<dbReference type="PANTHER" id="PTHR41523:SF7">
    <property type="entry name" value="HISTIDINE KINASE"/>
    <property type="match status" value="1"/>
</dbReference>
<dbReference type="AlphaFoldDB" id="A0AAU7JGK7"/>
<dbReference type="SMART" id="SM00911">
    <property type="entry name" value="HWE_HK"/>
    <property type="match status" value="1"/>
</dbReference>
<evidence type="ECO:0000256" key="6">
    <source>
        <dbReference type="ARBA" id="ARBA00022553"/>
    </source>
</evidence>
<keyword evidence="10" id="KW-0808">Transferase</keyword>
<evidence type="ECO:0000256" key="16">
    <source>
        <dbReference type="ARBA" id="ARBA00023026"/>
    </source>
</evidence>
<dbReference type="InterPro" id="IPR035965">
    <property type="entry name" value="PAS-like_dom_sf"/>
</dbReference>
<dbReference type="PROSITE" id="PS50885">
    <property type="entry name" value="HAMP"/>
    <property type="match status" value="1"/>
</dbReference>
<keyword evidence="9" id="KW-0288">FMN</keyword>
<evidence type="ECO:0000256" key="7">
    <source>
        <dbReference type="ARBA" id="ARBA00022606"/>
    </source>
</evidence>
<evidence type="ECO:0000259" key="19">
    <source>
        <dbReference type="PROSITE" id="PS50112"/>
    </source>
</evidence>
<evidence type="ECO:0000259" key="21">
    <source>
        <dbReference type="PROSITE" id="PS50885"/>
    </source>
</evidence>
<dbReference type="PANTHER" id="PTHR41523">
    <property type="entry name" value="TWO-COMPONENT SYSTEM SENSOR PROTEIN"/>
    <property type="match status" value="1"/>
</dbReference>
<dbReference type="Gene3D" id="3.30.565.10">
    <property type="entry name" value="Histidine kinase-like ATPase, C-terminal domain"/>
    <property type="match status" value="1"/>
</dbReference>
<dbReference type="InterPro" id="IPR000014">
    <property type="entry name" value="PAS"/>
</dbReference>
<keyword evidence="8" id="KW-0285">Flavoprotein</keyword>
<sequence>MASDAAQRRRYPISVHLAVFSLFTLLPISLVGTVIATRMAAQEQLRLEAQAQAFASDVSGDIDRELGGMIAALQALATSPALAAGDLATVYGQAKQVLTFRGYAIAMRDSSGQQILNTVAPWGKPLPVSQDETVRQTDRRVFETGKPAVSNLYQGAVTRQPFVFVDIPVPSGGEVRYAMNMAISPDLLRKVVLDATTPPDWNVSVIDGAMKIVARSREHERFIGSEASASFRENVAAGRTVWPGRTLDGSEVLTVAHQSALSGWRVAVSIPRRTLEAPMRQFLGGVAALTGLGLLGSLVLALAYGRTLAAPIRDVARAASALGTAKERQAPVKTSIAEVSAIANAMSETSGELRRRAEERDRALRSAEAGERRLRATYENAGAGIAEVDAHGRFVAVNETLCRITGYSREALLGMRFTDLSEPQDVAEDQSAFRGQLTGSQTDYVVEKRFHRRDGEPRWVRIFSTAVHEDGAFAYAVRVVLDVTDEKRASEHQLLLIAELNHRVKNTLAIVQSLVLQTLKSTPNPEHFKDALTGRVMALARSHDLLSDSDWKGTTLENVVRLTLAPHDGPDWRRTMIEGPAIHVGPRSVVSISLMINELATNAVKYGALSDQDGKLEVSWTLEGDGADQRVALRWSETTDRIQARDARNGFGSKLIRLCVEKELGGAYRQDFTVGQFRLAAALPASSLAH</sequence>
<dbReference type="InterPro" id="IPR003660">
    <property type="entry name" value="HAMP_dom"/>
</dbReference>
<keyword evidence="18" id="KW-0812">Transmembrane</keyword>
<dbReference type="GO" id="GO:0004673">
    <property type="term" value="F:protein histidine kinase activity"/>
    <property type="evidence" value="ECO:0007669"/>
    <property type="project" value="UniProtKB-EC"/>
</dbReference>
<dbReference type="InterPro" id="IPR036890">
    <property type="entry name" value="HATPase_C_sf"/>
</dbReference>
<keyword evidence="15" id="KW-0157">Chromophore</keyword>
<feature type="transmembrane region" description="Helical" evidence="18">
    <location>
        <begin position="282"/>
        <end position="304"/>
    </location>
</feature>
<comment type="subcellular location">
    <subcellularLocation>
        <location evidence="2">Membrane</location>
    </subcellularLocation>
</comment>
<dbReference type="PROSITE" id="PS50112">
    <property type="entry name" value="PAS"/>
    <property type="match status" value="1"/>
</dbReference>
<dbReference type="Gene3D" id="3.30.450.20">
    <property type="entry name" value="PAS domain"/>
    <property type="match status" value="1"/>
</dbReference>
<evidence type="ECO:0000256" key="3">
    <source>
        <dbReference type="ARBA" id="ARBA00012438"/>
    </source>
</evidence>
<dbReference type="PROSITE" id="PS50113">
    <property type="entry name" value="PAC"/>
    <property type="match status" value="1"/>
</dbReference>
<evidence type="ECO:0000256" key="8">
    <source>
        <dbReference type="ARBA" id="ARBA00022630"/>
    </source>
</evidence>
<evidence type="ECO:0000256" key="18">
    <source>
        <dbReference type="SAM" id="Phobius"/>
    </source>
</evidence>
<evidence type="ECO:0000256" key="13">
    <source>
        <dbReference type="ARBA" id="ARBA00022777"/>
    </source>
</evidence>
<evidence type="ECO:0000256" key="9">
    <source>
        <dbReference type="ARBA" id="ARBA00022643"/>
    </source>
</evidence>
<proteinExistence type="predicted"/>
<feature type="transmembrane region" description="Helical" evidence="18">
    <location>
        <begin position="13"/>
        <end position="36"/>
    </location>
</feature>
<keyword evidence="7" id="KW-0716">Sensory transduction</keyword>
<keyword evidence="5" id="KW-0600">Photoreceptor protein</keyword>
<comment type="catalytic activity">
    <reaction evidence="1">
        <text>ATP + protein L-histidine = ADP + protein N-phospho-L-histidine.</text>
        <dbReference type="EC" id="2.7.13.3"/>
    </reaction>
</comment>
<evidence type="ECO:0000259" key="20">
    <source>
        <dbReference type="PROSITE" id="PS50113"/>
    </source>
</evidence>
<accession>A0AAU7JGK7</accession>
<keyword evidence="12" id="KW-0547">Nucleotide-binding</keyword>
<keyword evidence="18" id="KW-1133">Transmembrane helix</keyword>
<evidence type="ECO:0000256" key="4">
    <source>
        <dbReference type="ARBA" id="ARBA00021740"/>
    </source>
</evidence>
<keyword evidence="18" id="KW-0472">Membrane</keyword>
<keyword evidence="6" id="KW-0597">Phosphoprotein</keyword>
<dbReference type="SMART" id="SM00086">
    <property type="entry name" value="PAC"/>
    <property type="match status" value="1"/>
</dbReference>
<dbReference type="GO" id="GO:0009881">
    <property type="term" value="F:photoreceptor activity"/>
    <property type="evidence" value="ECO:0007669"/>
    <property type="project" value="UniProtKB-KW"/>
</dbReference>
<protein>
    <recommendedName>
        <fullName evidence="4">Blue-light-activated histidine kinase</fullName>
        <ecNumber evidence="3">2.7.13.3</ecNumber>
    </recommendedName>
</protein>
<keyword evidence="13 22" id="KW-0418">Kinase</keyword>
<dbReference type="SUPFAM" id="SSF55785">
    <property type="entry name" value="PYP-like sensor domain (PAS domain)"/>
    <property type="match status" value="1"/>
</dbReference>
<dbReference type="GO" id="GO:0005524">
    <property type="term" value="F:ATP binding"/>
    <property type="evidence" value="ECO:0007669"/>
    <property type="project" value="UniProtKB-KW"/>
</dbReference>
<dbReference type="InterPro" id="IPR000700">
    <property type="entry name" value="PAS-assoc_C"/>
</dbReference>
<feature type="domain" description="PAC" evidence="20">
    <location>
        <begin position="444"/>
        <end position="495"/>
    </location>
</feature>